<dbReference type="EC" id="3.4.11.9" evidence="4"/>
<dbReference type="PANTHER" id="PTHR43226:SF4">
    <property type="entry name" value="XAA-PRO AMINOPEPTIDASE 3"/>
    <property type="match status" value="1"/>
</dbReference>
<dbReference type="SUPFAM" id="SSF55920">
    <property type="entry name" value="Creatinase/aminopeptidase"/>
    <property type="match status" value="1"/>
</dbReference>
<dbReference type="EMBL" id="CP011971">
    <property type="protein sequence ID" value="AMN46675.1"/>
    <property type="molecule type" value="Genomic_DNA"/>
</dbReference>
<comment type="catalytic activity">
    <reaction evidence="1">
        <text>Release of any N-terminal amino acid, including proline, that is linked to proline, even from a dipeptide or tripeptide.</text>
        <dbReference type="EC" id="3.4.11.9"/>
    </reaction>
</comment>
<dbReference type="FunFam" id="3.90.230.10:FF:000002">
    <property type="entry name" value="Xaa-Pro aminopeptidase 3"/>
    <property type="match status" value="1"/>
</dbReference>
<dbReference type="PATRIC" id="fig|465721.4.peg.1302"/>
<comment type="cofactor">
    <cofactor evidence="2">
        <name>Mn(2+)</name>
        <dbReference type="ChEBI" id="CHEBI:29035"/>
    </cofactor>
</comment>
<dbReference type="InterPro" id="IPR001131">
    <property type="entry name" value="Peptidase_M24B_aminopep-P_CS"/>
</dbReference>
<evidence type="ECO:0000256" key="10">
    <source>
        <dbReference type="ARBA" id="ARBA00069363"/>
    </source>
</evidence>
<dbReference type="OrthoDB" id="9806388at2"/>
<dbReference type="KEGG" id="sdf:ACG33_06115"/>
<evidence type="ECO:0000256" key="4">
    <source>
        <dbReference type="ARBA" id="ARBA00012574"/>
    </source>
</evidence>
<accession>A0A127FAQ3</accession>
<dbReference type="STRING" id="465721.ACG33_06115"/>
<evidence type="ECO:0000256" key="12">
    <source>
        <dbReference type="ARBA" id="ARBA00081411"/>
    </source>
</evidence>
<evidence type="ECO:0000256" key="13">
    <source>
        <dbReference type="RuleBase" id="RU000590"/>
    </source>
</evidence>
<dbReference type="RefSeq" id="WP_066919591.1">
    <property type="nucleotide sequence ID" value="NZ_CP011971.1"/>
</dbReference>
<dbReference type="GO" id="GO:0005829">
    <property type="term" value="C:cytosol"/>
    <property type="evidence" value="ECO:0007669"/>
    <property type="project" value="TreeGrafter"/>
</dbReference>
<dbReference type="Gene3D" id="3.90.230.10">
    <property type="entry name" value="Creatinase/methionine aminopeptidase superfamily"/>
    <property type="match status" value="1"/>
</dbReference>
<keyword evidence="5" id="KW-0645">Protease</keyword>
<dbReference type="PANTHER" id="PTHR43226">
    <property type="entry name" value="XAA-PRO AMINOPEPTIDASE 3"/>
    <property type="match status" value="1"/>
</dbReference>
<dbReference type="Pfam" id="PF00557">
    <property type="entry name" value="Peptidase_M24"/>
    <property type="match status" value="1"/>
</dbReference>
<dbReference type="InterPro" id="IPR029149">
    <property type="entry name" value="Creatin/AminoP/Spt16_N"/>
</dbReference>
<keyword evidence="15" id="KW-0031">Aminopeptidase</keyword>
<evidence type="ECO:0000313" key="15">
    <source>
        <dbReference type="EMBL" id="AMN46675.1"/>
    </source>
</evidence>
<dbReference type="SMART" id="SM01011">
    <property type="entry name" value="AMP_N"/>
    <property type="match status" value="1"/>
</dbReference>
<keyword evidence="9" id="KW-0464">Manganese</keyword>
<proteinExistence type="inferred from homology"/>
<name>A0A127FAQ3_STEDE</name>
<protein>
    <recommendedName>
        <fullName evidence="10">Xaa-Pro aminopeptidase</fullName>
        <ecNumber evidence="4">3.4.11.9</ecNumber>
    </recommendedName>
    <alternativeName>
        <fullName evidence="11">Aminopeptidase P II</fullName>
    </alternativeName>
    <alternativeName>
        <fullName evidence="12">X-Pro aminopeptidase</fullName>
    </alternativeName>
</protein>
<sequence length="434" mass="49060">MHKDEFARRRRQLMKMMGKGGIAILPAVPEKTRNSDVIYRYRPDSDFFYLTGFSEPEAVAVLVPGRAQAEYVLFVRDRDPLRETWDGRRAGPDGATRDYGADDAFPIGDIDDILPGLMENRSRVYYTMGLHQEFDHRVVGWVNTLKAQSRTGAPPPQEFVALDHLLHDMRLFKSRAELQAMRQSASIAVAAHLRAMRFVRPGCKEYEVMAEMLHEFQRNNADIAYHPIVGGGANACILHYHENTDILKDGDLLLIDAGCEFDLYASDITRTFPVNGRFKPEQRAVYEVVLEAQQAAIAQTRPGNHWNEPHDAAVRTITQGLVKLGILKGRVPALIKQGAYRKFFMHRTGHWLGMDVHDVGDYKVAEQWRVLEPGMALTVEPGIYIPAGMRGVAKRWWNIGVRIEDDVVVTREGNEVLTAALAKDPDDIERLMNA</sequence>
<dbReference type="Gene3D" id="3.40.350.10">
    <property type="entry name" value="Creatinase/prolidase N-terminal domain"/>
    <property type="match status" value="1"/>
</dbReference>
<dbReference type="PROSITE" id="PS00491">
    <property type="entry name" value="PROLINE_PEPTIDASE"/>
    <property type="match status" value="1"/>
</dbReference>
<feature type="domain" description="Aminopeptidase P N-terminal" evidence="14">
    <location>
        <begin position="1"/>
        <end position="135"/>
    </location>
</feature>
<dbReference type="GO" id="GO:0070006">
    <property type="term" value="F:metalloaminopeptidase activity"/>
    <property type="evidence" value="ECO:0007669"/>
    <property type="project" value="InterPro"/>
</dbReference>
<evidence type="ECO:0000256" key="6">
    <source>
        <dbReference type="ARBA" id="ARBA00022723"/>
    </source>
</evidence>
<evidence type="ECO:0000256" key="11">
    <source>
        <dbReference type="ARBA" id="ARBA00075356"/>
    </source>
</evidence>
<evidence type="ECO:0000256" key="1">
    <source>
        <dbReference type="ARBA" id="ARBA00001424"/>
    </source>
</evidence>
<dbReference type="SUPFAM" id="SSF53092">
    <property type="entry name" value="Creatinase/prolidase N-terminal domain"/>
    <property type="match status" value="1"/>
</dbReference>
<dbReference type="GO" id="GO:0030145">
    <property type="term" value="F:manganese ion binding"/>
    <property type="evidence" value="ECO:0007669"/>
    <property type="project" value="InterPro"/>
</dbReference>
<dbReference type="InterPro" id="IPR007865">
    <property type="entry name" value="Aminopep_P_N"/>
</dbReference>
<dbReference type="NCBIfam" id="NF008131">
    <property type="entry name" value="PRK10879.1"/>
    <property type="match status" value="1"/>
</dbReference>
<dbReference type="CDD" id="cd01087">
    <property type="entry name" value="Prolidase"/>
    <property type="match status" value="1"/>
</dbReference>
<dbReference type="InterPro" id="IPR000994">
    <property type="entry name" value="Pept_M24"/>
</dbReference>
<evidence type="ECO:0000256" key="8">
    <source>
        <dbReference type="ARBA" id="ARBA00023049"/>
    </source>
</evidence>
<reference evidence="15 16" key="1">
    <citation type="submission" date="2015-06" db="EMBL/GenBank/DDBJ databases">
        <title>A Comprehensive Approach to Explore the Metabolic and Phylogenetic Diversity of Bacterial Steroid Degradation in the Environment: Testosterone as an Example.</title>
        <authorList>
            <person name="Yang F.-C."/>
            <person name="Chen Y.-L."/>
            <person name="Yu C.-P."/>
            <person name="Tang S.-L."/>
            <person name="Wang P.-H."/>
            <person name="Ismail W."/>
            <person name="Wang C.-H."/>
            <person name="Yang C.-Y."/>
            <person name="Chiang Y.-R."/>
        </authorList>
    </citation>
    <scope>NUCLEOTIDE SEQUENCE [LARGE SCALE GENOMIC DNA]</scope>
    <source>
        <strain evidence="15 16">DSM 18526</strain>
    </source>
</reference>
<dbReference type="InterPro" id="IPR052433">
    <property type="entry name" value="X-Pro_dipept-like"/>
</dbReference>
<evidence type="ECO:0000256" key="2">
    <source>
        <dbReference type="ARBA" id="ARBA00001936"/>
    </source>
</evidence>
<comment type="similarity">
    <text evidence="3 13">Belongs to the peptidase M24B family.</text>
</comment>
<evidence type="ECO:0000256" key="3">
    <source>
        <dbReference type="ARBA" id="ARBA00008766"/>
    </source>
</evidence>
<dbReference type="AlphaFoldDB" id="A0A127FAQ3"/>
<evidence type="ECO:0000313" key="16">
    <source>
        <dbReference type="Proteomes" id="UP000070250"/>
    </source>
</evidence>
<dbReference type="Proteomes" id="UP000070250">
    <property type="component" value="Chromosome"/>
</dbReference>
<gene>
    <name evidence="15" type="ORF">ACG33_06115</name>
</gene>
<keyword evidence="16" id="KW-1185">Reference proteome</keyword>
<keyword evidence="7" id="KW-0378">Hydrolase</keyword>
<evidence type="ECO:0000259" key="14">
    <source>
        <dbReference type="SMART" id="SM01011"/>
    </source>
</evidence>
<evidence type="ECO:0000256" key="9">
    <source>
        <dbReference type="ARBA" id="ARBA00023211"/>
    </source>
</evidence>
<dbReference type="Pfam" id="PF05195">
    <property type="entry name" value="AMP_N"/>
    <property type="match status" value="1"/>
</dbReference>
<keyword evidence="6 13" id="KW-0479">Metal-binding</keyword>
<keyword evidence="8" id="KW-0482">Metalloprotease</keyword>
<dbReference type="GO" id="GO:0006508">
    <property type="term" value="P:proteolysis"/>
    <property type="evidence" value="ECO:0007669"/>
    <property type="project" value="UniProtKB-KW"/>
</dbReference>
<dbReference type="InterPro" id="IPR036005">
    <property type="entry name" value="Creatinase/aminopeptidase-like"/>
</dbReference>
<organism evidence="15 16">
    <name type="scientific">Steroidobacter denitrificans</name>
    <dbReference type="NCBI Taxonomy" id="465721"/>
    <lineage>
        <taxon>Bacteria</taxon>
        <taxon>Pseudomonadati</taxon>
        <taxon>Pseudomonadota</taxon>
        <taxon>Gammaproteobacteria</taxon>
        <taxon>Steroidobacterales</taxon>
        <taxon>Steroidobacteraceae</taxon>
        <taxon>Steroidobacter</taxon>
    </lineage>
</organism>
<evidence type="ECO:0000256" key="7">
    <source>
        <dbReference type="ARBA" id="ARBA00022801"/>
    </source>
</evidence>
<evidence type="ECO:0000256" key="5">
    <source>
        <dbReference type="ARBA" id="ARBA00022670"/>
    </source>
</evidence>